<proteinExistence type="predicted"/>
<protein>
    <submittedName>
        <fullName evidence="1">Uncharacterized protein</fullName>
    </submittedName>
</protein>
<dbReference type="AlphaFoldDB" id="A0A5E4XUS8"/>
<accession>A0A5E4XUS8</accession>
<evidence type="ECO:0000313" key="2">
    <source>
        <dbReference type="Proteomes" id="UP000337189"/>
    </source>
</evidence>
<reference evidence="1 2" key="1">
    <citation type="submission" date="2019-08" db="EMBL/GenBank/DDBJ databases">
        <authorList>
            <person name="Peeters C."/>
        </authorList>
    </citation>
    <scope>NUCLEOTIDE SEQUENCE [LARGE SCALE GENOMIC DNA]</scope>
    <source>
        <strain evidence="1 2">LMG 31110</strain>
    </source>
</reference>
<gene>
    <name evidence="1" type="ORF">PCO31110_04161</name>
</gene>
<dbReference type="Proteomes" id="UP000337189">
    <property type="component" value="Unassembled WGS sequence"/>
</dbReference>
<name>A0A5E4XUS8_9BURK</name>
<dbReference type="EMBL" id="CABPSJ010000006">
    <property type="protein sequence ID" value="VVE40157.1"/>
    <property type="molecule type" value="Genomic_DNA"/>
</dbReference>
<organism evidence="1 2">
    <name type="scientific">Pandoraea communis</name>
    <dbReference type="NCBI Taxonomy" id="2508297"/>
    <lineage>
        <taxon>Bacteria</taxon>
        <taxon>Pseudomonadati</taxon>
        <taxon>Pseudomonadota</taxon>
        <taxon>Betaproteobacteria</taxon>
        <taxon>Burkholderiales</taxon>
        <taxon>Burkholderiaceae</taxon>
        <taxon>Pandoraea</taxon>
    </lineage>
</organism>
<evidence type="ECO:0000313" key="1">
    <source>
        <dbReference type="EMBL" id="VVE40157.1"/>
    </source>
</evidence>
<sequence>MYTYEEHIRAVRLYIKIGKRVAARLDRGGEAPGAFAAMFRLVTGTTPSSYFRLSELA</sequence>